<geneLocation type="plasmid" evidence="4">
    <name>Plasmid3 DNA</name>
</geneLocation>
<dbReference type="PATRIC" id="fig|35806.4.peg.4660"/>
<evidence type="ECO:0000256" key="1">
    <source>
        <dbReference type="ARBA" id="ARBA00022676"/>
    </source>
</evidence>
<name>A0A0D6B9I5_RHOSU</name>
<protein>
    <submittedName>
        <fullName evidence="3">WecB/TagA/CpsF family glycosyl transferase</fullName>
    </submittedName>
</protein>
<keyword evidence="3" id="KW-0614">Plasmid</keyword>
<evidence type="ECO:0000256" key="2">
    <source>
        <dbReference type="ARBA" id="ARBA00022679"/>
    </source>
</evidence>
<gene>
    <name evidence="3" type="ORF">NHU_04543</name>
</gene>
<keyword evidence="2 3" id="KW-0808">Transferase</keyword>
<dbReference type="EMBL" id="AP014803">
    <property type="protein sequence ID" value="BAQ71656.1"/>
    <property type="molecule type" value="Genomic_DNA"/>
</dbReference>
<dbReference type="KEGG" id="rsu:NHU_04543"/>
<sequence length="258" mass="27927">MMGWSPTGSGTDRAVTVTVASMAGLLADLEARLTRGEGFSVATLNLDHVVKLTRDLAFRAAYLAQSHITADGNPVVWLSRLAGQKVELVPGSDLIGPVFALAARHALPVAFLGSTAETLERAREVVEADYPGLRVVAALAPPMGFDPDGAAADEMIEELRRSRARICLVALGAPKQERFAARAAPRLPGTGFLSIGASLDFVAGRQRRAPRWVRRIAAEWLWRMLSDPARLGRRYLDCLLILPGLTRRALCQRLRRGG</sequence>
<proteinExistence type="predicted"/>
<keyword evidence="1" id="KW-0328">Glycosyltransferase</keyword>
<dbReference type="CDD" id="cd06533">
    <property type="entry name" value="Glyco_transf_WecG_TagA"/>
    <property type="match status" value="1"/>
</dbReference>
<dbReference type="Proteomes" id="UP000064912">
    <property type="component" value="Plasmid Plasmid3"/>
</dbReference>
<dbReference type="PANTHER" id="PTHR34136:SF1">
    <property type="entry name" value="UDP-N-ACETYL-D-MANNOSAMINURONIC ACID TRANSFERASE"/>
    <property type="match status" value="1"/>
</dbReference>
<dbReference type="NCBIfam" id="TIGR00696">
    <property type="entry name" value="wecG_tagA_cpsF"/>
    <property type="match status" value="1"/>
</dbReference>
<dbReference type="Pfam" id="PF03808">
    <property type="entry name" value="Glyco_tran_WecG"/>
    <property type="match status" value="1"/>
</dbReference>
<organism evidence="3 4">
    <name type="scientific">Rhodovulum sulfidophilum</name>
    <name type="common">Rhodobacter sulfidophilus</name>
    <dbReference type="NCBI Taxonomy" id="35806"/>
    <lineage>
        <taxon>Bacteria</taxon>
        <taxon>Pseudomonadati</taxon>
        <taxon>Pseudomonadota</taxon>
        <taxon>Alphaproteobacteria</taxon>
        <taxon>Rhodobacterales</taxon>
        <taxon>Paracoccaceae</taxon>
        <taxon>Rhodovulum</taxon>
    </lineage>
</organism>
<evidence type="ECO:0000313" key="3">
    <source>
        <dbReference type="EMBL" id="BAQ71656.1"/>
    </source>
</evidence>
<dbReference type="GO" id="GO:0016758">
    <property type="term" value="F:hexosyltransferase activity"/>
    <property type="evidence" value="ECO:0007669"/>
    <property type="project" value="TreeGrafter"/>
</dbReference>
<reference evidence="3 4" key="1">
    <citation type="submission" date="2015-02" db="EMBL/GenBank/DDBJ databases">
        <title>Genome sequene of Rhodovulum sulfidophilum DSM 2351.</title>
        <authorList>
            <person name="Nagao N."/>
        </authorList>
    </citation>
    <scope>NUCLEOTIDE SEQUENCE [LARGE SCALE GENOMIC DNA]</scope>
    <source>
        <strain evidence="3 4">DSM 2351</strain>
        <plasmid evidence="4">Plasmid Plasmid3 DNA</plasmid>
    </source>
</reference>
<evidence type="ECO:0000313" key="4">
    <source>
        <dbReference type="Proteomes" id="UP000064912"/>
    </source>
</evidence>
<accession>A0A0D6B9I5</accession>
<dbReference type="InterPro" id="IPR004629">
    <property type="entry name" value="WecG_TagA_CpsF"/>
</dbReference>
<dbReference type="AlphaFoldDB" id="A0A0D6B9I5"/>
<dbReference type="PANTHER" id="PTHR34136">
    <property type="match status" value="1"/>
</dbReference>